<name>A0ABP5N904_9ACTN</name>
<evidence type="ECO:0000313" key="2">
    <source>
        <dbReference type="EMBL" id="GAA2195900.1"/>
    </source>
</evidence>
<protein>
    <submittedName>
        <fullName evidence="2">Uncharacterized protein</fullName>
    </submittedName>
</protein>
<sequence>MMPPAKRQPIDTMAIGSEAAASNWAFFCRRRAVSLTDARRAFTRSCSGVLKSVLLACRIERVGASVRCAPFGGAPGRRRRGCGGPAESPAGGGSPPARW</sequence>
<feature type="region of interest" description="Disordered" evidence="1">
    <location>
        <begin position="71"/>
        <end position="99"/>
    </location>
</feature>
<comment type="caution">
    <text evidence="2">The sequence shown here is derived from an EMBL/GenBank/DDBJ whole genome shotgun (WGS) entry which is preliminary data.</text>
</comment>
<gene>
    <name evidence="2" type="ORF">GCM10009787_27900</name>
</gene>
<proteinExistence type="predicted"/>
<dbReference type="EMBL" id="BAAAOQ010000008">
    <property type="protein sequence ID" value="GAA2195900.1"/>
    <property type="molecule type" value="Genomic_DNA"/>
</dbReference>
<organism evidence="2 3">
    <name type="scientific">Streptomyces bangladeshensis</name>
    <dbReference type="NCBI Taxonomy" id="295352"/>
    <lineage>
        <taxon>Bacteria</taxon>
        <taxon>Bacillati</taxon>
        <taxon>Actinomycetota</taxon>
        <taxon>Actinomycetes</taxon>
        <taxon>Kitasatosporales</taxon>
        <taxon>Streptomycetaceae</taxon>
        <taxon>Streptomyces</taxon>
    </lineage>
</organism>
<dbReference type="Proteomes" id="UP001501391">
    <property type="component" value="Unassembled WGS sequence"/>
</dbReference>
<evidence type="ECO:0000256" key="1">
    <source>
        <dbReference type="SAM" id="MobiDB-lite"/>
    </source>
</evidence>
<keyword evidence="3" id="KW-1185">Reference proteome</keyword>
<reference evidence="3" key="1">
    <citation type="journal article" date="2019" name="Int. J. Syst. Evol. Microbiol.">
        <title>The Global Catalogue of Microorganisms (GCM) 10K type strain sequencing project: providing services to taxonomists for standard genome sequencing and annotation.</title>
        <authorList>
            <consortium name="The Broad Institute Genomics Platform"/>
            <consortium name="The Broad Institute Genome Sequencing Center for Infectious Disease"/>
            <person name="Wu L."/>
            <person name="Ma J."/>
        </authorList>
    </citation>
    <scope>NUCLEOTIDE SEQUENCE [LARGE SCALE GENOMIC DNA]</scope>
    <source>
        <strain evidence="3">JCM 14924</strain>
    </source>
</reference>
<evidence type="ECO:0000313" key="3">
    <source>
        <dbReference type="Proteomes" id="UP001501391"/>
    </source>
</evidence>
<feature type="compositionally biased region" description="Gly residues" evidence="1">
    <location>
        <begin position="90"/>
        <end position="99"/>
    </location>
</feature>
<accession>A0ABP5N904</accession>